<dbReference type="InterPro" id="IPR005247">
    <property type="entry name" value="YbhB_YbcL/LppC-like"/>
</dbReference>
<gene>
    <name evidence="1" type="ORF">HCR03_12930</name>
</gene>
<dbReference type="EMBL" id="CP060286">
    <property type="protein sequence ID" value="QNK39634.1"/>
    <property type="molecule type" value="Genomic_DNA"/>
</dbReference>
<dbReference type="CDD" id="cd00865">
    <property type="entry name" value="PEBP_bact_arch"/>
    <property type="match status" value="1"/>
</dbReference>
<dbReference type="NCBIfam" id="TIGR00481">
    <property type="entry name" value="YbhB/YbcL family Raf kinase inhibitor-like protein"/>
    <property type="match status" value="1"/>
</dbReference>
<dbReference type="RefSeq" id="WP_187034567.1">
    <property type="nucleotide sequence ID" value="NZ_CP060286.1"/>
</dbReference>
<accession>A0A7G8T7P3</accession>
<dbReference type="KEGG" id="cfem:HCR03_12930"/>
<dbReference type="InterPro" id="IPR036610">
    <property type="entry name" value="PEBP-like_sf"/>
</dbReference>
<organism evidence="1 2">
    <name type="scientific">Caproicibacter fermentans</name>
    <dbReference type="NCBI Taxonomy" id="2576756"/>
    <lineage>
        <taxon>Bacteria</taxon>
        <taxon>Bacillati</taxon>
        <taxon>Bacillota</taxon>
        <taxon>Clostridia</taxon>
        <taxon>Eubacteriales</taxon>
        <taxon>Acutalibacteraceae</taxon>
        <taxon>Caproicibacter</taxon>
    </lineage>
</organism>
<name>A0A7G8T7P3_9FIRM</name>
<dbReference type="AlphaFoldDB" id="A0A7G8T7P3"/>
<proteinExistence type="predicted"/>
<evidence type="ECO:0000313" key="1">
    <source>
        <dbReference type="EMBL" id="QNK39634.1"/>
    </source>
</evidence>
<dbReference type="Pfam" id="PF01161">
    <property type="entry name" value="PBP"/>
    <property type="match status" value="1"/>
</dbReference>
<sequence>MKAISKGIIDGIIEERFGKRGPCNEWGMPTYSIPLTFEDVPEGTKSFAVVIEDKDAFPVSRGFSWIHWAAANIRTTFLEENASQTTSDFVQGVNSWISIQGGSHPAEECCCYGGMAPPDAPHIYDIQIYALDKVLDLKNGFHLNQLFRQMYGHMLGDTVLLGKYAN</sequence>
<dbReference type="InterPro" id="IPR008914">
    <property type="entry name" value="PEBP"/>
</dbReference>
<dbReference type="Proteomes" id="UP000515909">
    <property type="component" value="Chromosome"/>
</dbReference>
<dbReference type="PANTHER" id="PTHR30289">
    <property type="entry name" value="UNCHARACTERIZED PROTEIN YBCL-RELATED"/>
    <property type="match status" value="1"/>
</dbReference>
<dbReference type="PANTHER" id="PTHR30289:SF1">
    <property type="entry name" value="PEBP (PHOSPHATIDYLETHANOLAMINE-BINDING PROTEIN) FAMILY PROTEIN"/>
    <property type="match status" value="1"/>
</dbReference>
<evidence type="ECO:0000313" key="2">
    <source>
        <dbReference type="Proteomes" id="UP000515909"/>
    </source>
</evidence>
<protein>
    <submittedName>
        <fullName evidence="1">YbhB/YbcL family Raf kinase inhibitor-like protein</fullName>
    </submittedName>
</protein>
<dbReference type="Gene3D" id="3.90.280.10">
    <property type="entry name" value="PEBP-like"/>
    <property type="match status" value="1"/>
</dbReference>
<reference evidence="1 2" key="1">
    <citation type="submission" date="2020-08" db="EMBL/GenBank/DDBJ databases">
        <title>The isolate Caproiciproducens sp. 7D4C2 produces n-caproate at mildly acidic conditions from hexoses: genome and rBOX comparison with related strains and chain-elongating bacteria.</title>
        <authorList>
            <person name="Esquivel-Elizondo S."/>
            <person name="Bagci C."/>
            <person name="Temovska M."/>
            <person name="Jeon B.S."/>
            <person name="Bessarab I."/>
            <person name="Williams R.B.H."/>
            <person name="Huson D.H."/>
            <person name="Angenent L.T."/>
        </authorList>
    </citation>
    <scope>NUCLEOTIDE SEQUENCE [LARGE SCALE GENOMIC DNA]</scope>
    <source>
        <strain evidence="1 2">7D4C2</strain>
    </source>
</reference>
<dbReference type="SUPFAM" id="SSF49777">
    <property type="entry name" value="PEBP-like"/>
    <property type="match status" value="1"/>
</dbReference>